<evidence type="ECO:0000256" key="3">
    <source>
        <dbReference type="ARBA" id="ARBA00022989"/>
    </source>
</evidence>
<feature type="transmembrane region" description="Helical" evidence="5">
    <location>
        <begin position="105"/>
        <end position="128"/>
    </location>
</feature>
<evidence type="ECO:0000256" key="5">
    <source>
        <dbReference type="SAM" id="Phobius"/>
    </source>
</evidence>
<keyword evidence="4 5" id="KW-0472">Membrane</keyword>
<keyword evidence="3 5" id="KW-1133">Transmembrane helix</keyword>
<evidence type="ECO:0000256" key="1">
    <source>
        <dbReference type="ARBA" id="ARBA00004141"/>
    </source>
</evidence>
<dbReference type="PANTHER" id="PTHR30249:SF0">
    <property type="entry name" value="PLASTIDAL GLYCOLATE_GLYCERATE TRANSLOCATOR 1, CHLOROPLASTIC"/>
    <property type="match status" value="1"/>
</dbReference>
<feature type="chain" id="PRO_5005819107" evidence="6">
    <location>
        <begin position="23"/>
        <end position="288"/>
    </location>
</feature>
<keyword evidence="8" id="KW-1185">Reference proteome</keyword>
<sequence>MLNPVLATVLLMIAYTRLKALAFGTDGLAYVLQSFSCGTPLYSLWSSAVARASAPTPTPTPTPNPELISPPARFGAGDAALSILECGILTWGLKLSQCRRQIFSAAGLAVLALCAAAAAANVLLSALLARAIGLRAPEALAFAARCTTLALAKPATEAVAGNAVVNATLVVGNGVLGQLMYPLVLGRLGVVAGPSPSPQSSHGADLDHRSWVVRDTGASDDEEDDPVVIAAGVAIGINGAAMGVSYLYEAKSRAAPYAALAMTVFGVMTVVFTTVEPFKGILINLASR</sequence>
<evidence type="ECO:0000313" key="8">
    <source>
        <dbReference type="Proteomes" id="UP000053831"/>
    </source>
</evidence>
<evidence type="ECO:0000256" key="6">
    <source>
        <dbReference type="SAM" id="SignalP"/>
    </source>
</evidence>
<feature type="transmembrane region" description="Helical" evidence="5">
    <location>
        <begin position="227"/>
        <end position="248"/>
    </location>
</feature>
<reference evidence="7 8" key="1">
    <citation type="submission" date="2015-07" db="EMBL/GenBank/DDBJ databases">
        <title>The genome of the fungus Escovopsis weberi, a specialized disease agent of ant agriculture.</title>
        <authorList>
            <person name="de Man T.J."/>
            <person name="Stajich J.E."/>
            <person name="Kubicek C.P."/>
            <person name="Chenthamara K."/>
            <person name="Atanasova L."/>
            <person name="Druzhinina I.S."/>
            <person name="Birnbaum S."/>
            <person name="Barribeau S.M."/>
            <person name="Teiling C."/>
            <person name="Suen G."/>
            <person name="Currie C."/>
            <person name="Gerardo N.M."/>
        </authorList>
    </citation>
    <scope>NUCLEOTIDE SEQUENCE [LARGE SCALE GENOMIC DNA]</scope>
</reference>
<evidence type="ECO:0000313" key="7">
    <source>
        <dbReference type="EMBL" id="KOS22237.1"/>
    </source>
</evidence>
<keyword evidence="6" id="KW-0732">Signal</keyword>
<dbReference type="GO" id="GO:0016020">
    <property type="term" value="C:membrane"/>
    <property type="evidence" value="ECO:0007669"/>
    <property type="project" value="UniProtKB-SubCell"/>
</dbReference>
<dbReference type="OrthoDB" id="2502820at2759"/>
<feature type="transmembrane region" description="Helical" evidence="5">
    <location>
        <begin position="255"/>
        <end position="275"/>
    </location>
</feature>
<dbReference type="Proteomes" id="UP000053831">
    <property type="component" value="Unassembled WGS sequence"/>
</dbReference>
<name>A0A0M8N382_ESCWE</name>
<proteinExistence type="predicted"/>
<dbReference type="Pfam" id="PF04172">
    <property type="entry name" value="LrgB"/>
    <property type="match status" value="2"/>
</dbReference>
<feature type="signal peptide" evidence="6">
    <location>
        <begin position="1"/>
        <end position="22"/>
    </location>
</feature>
<accession>A0A0M8N382</accession>
<evidence type="ECO:0000256" key="2">
    <source>
        <dbReference type="ARBA" id="ARBA00022692"/>
    </source>
</evidence>
<dbReference type="EMBL" id="LGSR01000006">
    <property type="protein sequence ID" value="KOS22237.1"/>
    <property type="molecule type" value="Genomic_DNA"/>
</dbReference>
<organism evidence="7 8">
    <name type="scientific">Escovopsis weberi</name>
    <dbReference type="NCBI Taxonomy" id="150374"/>
    <lineage>
        <taxon>Eukaryota</taxon>
        <taxon>Fungi</taxon>
        <taxon>Dikarya</taxon>
        <taxon>Ascomycota</taxon>
        <taxon>Pezizomycotina</taxon>
        <taxon>Sordariomycetes</taxon>
        <taxon>Hypocreomycetidae</taxon>
        <taxon>Hypocreales</taxon>
        <taxon>Hypocreaceae</taxon>
        <taxon>Escovopsis</taxon>
    </lineage>
</organism>
<evidence type="ECO:0000256" key="4">
    <source>
        <dbReference type="ARBA" id="ARBA00023136"/>
    </source>
</evidence>
<comment type="subcellular location">
    <subcellularLocation>
        <location evidence="1">Membrane</location>
        <topology evidence="1">Multi-pass membrane protein</topology>
    </subcellularLocation>
</comment>
<dbReference type="InterPro" id="IPR007300">
    <property type="entry name" value="CidB/LrgB"/>
</dbReference>
<dbReference type="AlphaFoldDB" id="A0A0M8N382"/>
<gene>
    <name evidence="7" type="ORF">ESCO_001453</name>
</gene>
<dbReference type="PANTHER" id="PTHR30249">
    <property type="entry name" value="PUTATIVE SEROTONIN TRANSPORTER"/>
    <property type="match status" value="1"/>
</dbReference>
<keyword evidence="2 5" id="KW-0812">Transmembrane</keyword>
<comment type="caution">
    <text evidence="7">The sequence shown here is derived from an EMBL/GenBank/DDBJ whole genome shotgun (WGS) entry which is preliminary data.</text>
</comment>
<protein>
    <submittedName>
        <fullName evidence="7">Uncharacterized protein</fullName>
    </submittedName>
</protein>